<evidence type="ECO:0000313" key="6">
    <source>
        <dbReference type="EMBL" id="BCK56470.1"/>
    </source>
</evidence>
<dbReference type="InterPro" id="IPR033753">
    <property type="entry name" value="GCV_H/Fam206"/>
</dbReference>
<dbReference type="GO" id="GO:0005960">
    <property type="term" value="C:glycine cleavage complex"/>
    <property type="evidence" value="ECO:0007669"/>
    <property type="project" value="InterPro"/>
</dbReference>
<gene>
    <name evidence="3 6" type="primary">gcvH</name>
    <name evidence="6" type="ORF">NWFMUON74_42420</name>
</gene>
<dbReference type="PANTHER" id="PTHR11715">
    <property type="entry name" value="GLYCINE CLEAVAGE SYSTEM H PROTEIN"/>
    <property type="match status" value="1"/>
</dbReference>
<dbReference type="Gene3D" id="2.40.50.100">
    <property type="match status" value="1"/>
</dbReference>
<dbReference type="Proteomes" id="UP000516173">
    <property type="component" value="Chromosome"/>
</dbReference>
<keyword evidence="7" id="KW-1185">Reference proteome</keyword>
<dbReference type="CDD" id="cd06848">
    <property type="entry name" value="GCS_H"/>
    <property type="match status" value="1"/>
</dbReference>
<dbReference type="GO" id="GO:0005829">
    <property type="term" value="C:cytosol"/>
    <property type="evidence" value="ECO:0007669"/>
    <property type="project" value="TreeGrafter"/>
</dbReference>
<comment type="subunit">
    <text evidence="3">The glycine cleavage system is composed of four proteins: P, T, L and H.</text>
</comment>
<evidence type="ECO:0000313" key="7">
    <source>
        <dbReference type="Proteomes" id="UP000516173"/>
    </source>
</evidence>
<dbReference type="InterPro" id="IPR002930">
    <property type="entry name" value="GCV_H"/>
</dbReference>
<reference evidence="6 7" key="1">
    <citation type="submission" date="2020-08" db="EMBL/GenBank/DDBJ databases">
        <title>Genome Sequencing of Nocardia wallacei strain FMUON74 and assembly.</title>
        <authorList>
            <person name="Toyokawa M."/>
            <person name="Uesaka K."/>
        </authorList>
    </citation>
    <scope>NUCLEOTIDE SEQUENCE [LARGE SCALE GENOMIC DNA]</scope>
    <source>
        <strain evidence="6 7">FMUON74</strain>
    </source>
</reference>
<dbReference type="AlphaFoldDB" id="A0A7G1KN24"/>
<feature type="modified residue" description="N6-lipoyllysine" evidence="3 4">
    <location>
        <position position="65"/>
    </location>
</feature>
<dbReference type="GO" id="GO:0019464">
    <property type="term" value="P:glycine decarboxylation via glycine cleavage system"/>
    <property type="evidence" value="ECO:0007669"/>
    <property type="project" value="UniProtKB-UniRule"/>
</dbReference>
<evidence type="ECO:0000256" key="2">
    <source>
        <dbReference type="ARBA" id="ARBA00022823"/>
    </source>
</evidence>
<dbReference type="InterPro" id="IPR000089">
    <property type="entry name" value="Biotin_lipoyl"/>
</dbReference>
<feature type="domain" description="Lipoyl-binding" evidence="5">
    <location>
        <begin position="24"/>
        <end position="106"/>
    </location>
</feature>
<organism evidence="6 7">
    <name type="scientific">Nocardia wallacei</name>
    <dbReference type="NCBI Taxonomy" id="480035"/>
    <lineage>
        <taxon>Bacteria</taxon>
        <taxon>Bacillati</taxon>
        <taxon>Actinomycetota</taxon>
        <taxon>Actinomycetes</taxon>
        <taxon>Mycobacteriales</taxon>
        <taxon>Nocardiaceae</taxon>
        <taxon>Nocardia</taxon>
    </lineage>
</organism>
<dbReference type="GO" id="GO:0009249">
    <property type="term" value="P:protein lipoylation"/>
    <property type="evidence" value="ECO:0007669"/>
    <property type="project" value="TreeGrafter"/>
</dbReference>
<comment type="function">
    <text evidence="3">The glycine cleavage system catalyzes the degradation of glycine. The H protein shuttles the methylamine group of glycine from the P protein to the T protein.</text>
</comment>
<dbReference type="InterPro" id="IPR017453">
    <property type="entry name" value="GCV_H_sub"/>
</dbReference>
<dbReference type="NCBIfam" id="TIGR00527">
    <property type="entry name" value="gcvH"/>
    <property type="match status" value="1"/>
</dbReference>
<evidence type="ECO:0000256" key="4">
    <source>
        <dbReference type="PIRSR" id="PIRSR617453-50"/>
    </source>
</evidence>
<accession>A0A7G1KN24</accession>
<dbReference type="Pfam" id="PF01597">
    <property type="entry name" value="GCV_H"/>
    <property type="match status" value="1"/>
</dbReference>
<dbReference type="EMBL" id="AP023396">
    <property type="protein sequence ID" value="BCK56470.1"/>
    <property type="molecule type" value="Genomic_DNA"/>
</dbReference>
<dbReference type="KEGG" id="nwl:NWFMUON74_42420"/>
<sequence>MTDLPEDLRYTEEHEWVLRVGPTRVRVGITDYAQSQLGDVVFVQLPAVDSEVAAGDGIAEVESTKSVSDIYAPLGAKVVAVNEDLDSAPETLNSDPYGEGWMFELEVDDAAKLDATLADLLDAAGYQGVIGG</sequence>
<proteinExistence type="inferred from homology"/>
<dbReference type="GeneID" id="80348716"/>
<dbReference type="InterPro" id="IPR011053">
    <property type="entry name" value="Single_hybrid_motif"/>
</dbReference>
<comment type="similarity">
    <text evidence="1 3">Belongs to the GcvH family.</text>
</comment>
<dbReference type="SUPFAM" id="SSF51230">
    <property type="entry name" value="Single hybrid motif"/>
    <property type="match status" value="1"/>
</dbReference>
<evidence type="ECO:0000256" key="1">
    <source>
        <dbReference type="ARBA" id="ARBA00009249"/>
    </source>
</evidence>
<dbReference type="PROSITE" id="PS50968">
    <property type="entry name" value="BIOTINYL_LIPOYL"/>
    <property type="match status" value="1"/>
</dbReference>
<evidence type="ECO:0000259" key="5">
    <source>
        <dbReference type="PROSITE" id="PS50968"/>
    </source>
</evidence>
<keyword evidence="2 3" id="KW-0450">Lipoyl</keyword>
<name>A0A7G1KN24_9NOCA</name>
<protein>
    <recommendedName>
        <fullName evidence="3">Glycine cleavage system H protein</fullName>
    </recommendedName>
</protein>
<dbReference type="NCBIfam" id="NF002270">
    <property type="entry name" value="PRK01202.1"/>
    <property type="match status" value="1"/>
</dbReference>
<evidence type="ECO:0000256" key="3">
    <source>
        <dbReference type="HAMAP-Rule" id="MF_00272"/>
    </source>
</evidence>
<comment type="cofactor">
    <cofactor evidence="3">
        <name>(R)-lipoate</name>
        <dbReference type="ChEBI" id="CHEBI:83088"/>
    </cofactor>
    <text evidence="3">Binds 1 lipoyl cofactor covalently.</text>
</comment>
<dbReference type="RefSeq" id="WP_187683535.1">
    <property type="nucleotide sequence ID" value="NZ_AP023396.1"/>
</dbReference>
<dbReference type="PANTHER" id="PTHR11715:SF3">
    <property type="entry name" value="GLYCINE CLEAVAGE SYSTEM H PROTEIN-RELATED"/>
    <property type="match status" value="1"/>
</dbReference>
<dbReference type="HAMAP" id="MF_00272">
    <property type="entry name" value="GcvH"/>
    <property type="match status" value="1"/>
</dbReference>